<keyword evidence="2" id="KW-1185">Reference proteome</keyword>
<name>A0A914YYT6_9BILA</name>
<dbReference type="WBParaSite" id="PSU_v2.g566.t1">
    <property type="protein sequence ID" value="PSU_v2.g566.t1"/>
    <property type="gene ID" value="PSU_v2.g566"/>
</dbReference>
<keyword evidence="1" id="KW-0812">Transmembrane</keyword>
<sequence>MESFTICITSFLISLIVYYIWQRIQMLKLREKLGFKGPPIGIPQFFIRHIFDLKGADGLRLFYTRRMQDPDN</sequence>
<proteinExistence type="predicted"/>
<reference evidence="3" key="1">
    <citation type="submission" date="2022-11" db="UniProtKB">
        <authorList>
            <consortium name="WormBaseParasite"/>
        </authorList>
    </citation>
    <scope>IDENTIFICATION</scope>
</reference>
<evidence type="ECO:0000256" key="1">
    <source>
        <dbReference type="SAM" id="Phobius"/>
    </source>
</evidence>
<dbReference type="Proteomes" id="UP000887577">
    <property type="component" value="Unplaced"/>
</dbReference>
<keyword evidence="1" id="KW-1133">Transmembrane helix</keyword>
<organism evidence="2 3">
    <name type="scientific">Panagrolaimus superbus</name>
    <dbReference type="NCBI Taxonomy" id="310955"/>
    <lineage>
        <taxon>Eukaryota</taxon>
        <taxon>Metazoa</taxon>
        <taxon>Ecdysozoa</taxon>
        <taxon>Nematoda</taxon>
        <taxon>Chromadorea</taxon>
        <taxon>Rhabditida</taxon>
        <taxon>Tylenchina</taxon>
        <taxon>Panagrolaimomorpha</taxon>
        <taxon>Panagrolaimoidea</taxon>
        <taxon>Panagrolaimidae</taxon>
        <taxon>Panagrolaimus</taxon>
    </lineage>
</organism>
<evidence type="ECO:0000313" key="3">
    <source>
        <dbReference type="WBParaSite" id="PSU_v2.g566.t1"/>
    </source>
</evidence>
<accession>A0A914YYT6</accession>
<dbReference type="AlphaFoldDB" id="A0A914YYT6"/>
<feature type="transmembrane region" description="Helical" evidence="1">
    <location>
        <begin position="6"/>
        <end position="21"/>
    </location>
</feature>
<keyword evidence="1" id="KW-0472">Membrane</keyword>
<protein>
    <submittedName>
        <fullName evidence="3">Cytochrome P450</fullName>
    </submittedName>
</protein>
<evidence type="ECO:0000313" key="2">
    <source>
        <dbReference type="Proteomes" id="UP000887577"/>
    </source>
</evidence>